<evidence type="ECO:0000256" key="3">
    <source>
        <dbReference type="ARBA" id="ARBA00022692"/>
    </source>
</evidence>
<feature type="domain" description="MotA/TolQ/ExbB proton channel" evidence="8">
    <location>
        <begin position="77"/>
        <end position="198"/>
    </location>
</feature>
<dbReference type="GO" id="GO:0005886">
    <property type="term" value="C:plasma membrane"/>
    <property type="evidence" value="ECO:0007669"/>
    <property type="project" value="UniProtKB-SubCell"/>
</dbReference>
<keyword evidence="6" id="KW-0813">Transport</keyword>
<dbReference type="EMBL" id="FNYH01000009">
    <property type="protein sequence ID" value="SEI76725.1"/>
    <property type="molecule type" value="Genomic_DNA"/>
</dbReference>
<organism evidence="9 10">
    <name type="scientific">Allopseudospirillum japonicum</name>
    <dbReference type="NCBI Taxonomy" id="64971"/>
    <lineage>
        <taxon>Bacteria</taxon>
        <taxon>Pseudomonadati</taxon>
        <taxon>Pseudomonadota</taxon>
        <taxon>Gammaproteobacteria</taxon>
        <taxon>Oceanospirillales</taxon>
        <taxon>Oceanospirillaceae</taxon>
        <taxon>Allopseudospirillum</taxon>
    </lineage>
</organism>
<dbReference type="InterPro" id="IPR050790">
    <property type="entry name" value="ExbB/TolQ_transport"/>
</dbReference>
<evidence type="ECO:0000313" key="9">
    <source>
        <dbReference type="EMBL" id="SEI76725.1"/>
    </source>
</evidence>
<dbReference type="GO" id="GO:0017038">
    <property type="term" value="P:protein import"/>
    <property type="evidence" value="ECO:0007669"/>
    <property type="project" value="TreeGrafter"/>
</dbReference>
<dbReference type="STRING" id="64971.SAMN05421831_109137"/>
<evidence type="ECO:0000256" key="6">
    <source>
        <dbReference type="RuleBase" id="RU004057"/>
    </source>
</evidence>
<gene>
    <name evidence="9" type="ORF">SAMN05421831_109137</name>
</gene>
<sequence length="220" mass="23943">MLAMLETGGLLIWPLMICSLLALAIVLERTWVLFIQANRIAPRGLAQGLLRQLQQNPQLQQDLAQGRARTWLNEVAQDSPLGAVLASGLKQVAHGREQSKESIQEAAAHLVHELERFLNMLGTLASITPLLGLLGTVVGMIDVFAQLMLEGTGDARLLAGGISKALVTTAFGLGVAIPALLFHRFFIRRVGDLVVRMEQEAIHLLDELYPAKIANTRGDM</sequence>
<protein>
    <submittedName>
        <fullName evidence="9">Biopolymer transport protein ExbB</fullName>
    </submittedName>
</protein>
<dbReference type="Pfam" id="PF01618">
    <property type="entry name" value="MotA_ExbB"/>
    <property type="match status" value="1"/>
</dbReference>
<comment type="subcellular location">
    <subcellularLocation>
        <location evidence="1">Cell membrane</location>
        <topology evidence="1">Multi-pass membrane protein</topology>
    </subcellularLocation>
    <subcellularLocation>
        <location evidence="6">Membrane</location>
        <topology evidence="6">Multi-pass membrane protein</topology>
    </subcellularLocation>
</comment>
<feature type="transmembrane region" description="Helical" evidence="7">
    <location>
        <begin position="165"/>
        <end position="187"/>
    </location>
</feature>
<dbReference type="Proteomes" id="UP000242999">
    <property type="component" value="Unassembled WGS sequence"/>
</dbReference>
<accession>A0A1H6TKI5</accession>
<evidence type="ECO:0000313" key="10">
    <source>
        <dbReference type="Proteomes" id="UP000242999"/>
    </source>
</evidence>
<feature type="transmembrane region" description="Helical" evidence="7">
    <location>
        <begin position="124"/>
        <end position="145"/>
    </location>
</feature>
<evidence type="ECO:0000256" key="7">
    <source>
        <dbReference type="SAM" id="Phobius"/>
    </source>
</evidence>
<name>A0A1H6TKI5_9GAMM</name>
<evidence type="ECO:0000256" key="1">
    <source>
        <dbReference type="ARBA" id="ARBA00004651"/>
    </source>
</evidence>
<keyword evidence="10" id="KW-1185">Reference proteome</keyword>
<dbReference type="PANTHER" id="PTHR30625:SF11">
    <property type="entry name" value="MOTA_TOLQ_EXBB PROTON CHANNEL DOMAIN-CONTAINING PROTEIN"/>
    <property type="match status" value="1"/>
</dbReference>
<keyword evidence="3 7" id="KW-0812">Transmembrane</keyword>
<dbReference type="AlphaFoldDB" id="A0A1H6TKI5"/>
<keyword evidence="5 7" id="KW-0472">Membrane</keyword>
<keyword evidence="6" id="KW-0653">Protein transport</keyword>
<evidence type="ECO:0000256" key="2">
    <source>
        <dbReference type="ARBA" id="ARBA00022475"/>
    </source>
</evidence>
<proteinExistence type="inferred from homology"/>
<evidence type="ECO:0000259" key="8">
    <source>
        <dbReference type="Pfam" id="PF01618"/>
    </source>
</evidence>
<keyword evidence="2" id="KW-1003">Cell membrane</keyword>
<dbReference type="PANTHER" id="PTHR30625">
    <property type="entry name" value="PROTEIN TOLQ"/>
    <property type="match status" value="1"/>
</dbReference>
<feature type="transmembrane region" description="Helical" evidence="7">
    <location>
        <begin position="12"/>
        <end position="34"/>
    </location>
</feature>
<evidence type="ECO:0000256" key="4">
    <source>
        <dbReference type="ARBA" id="ARBA00022989"/>
    </source>
</evidence>
<evidence type="ECO:0000256" key="5">
    <source>
        <dbReference type="ARBA" id="ARBA00023136"/>
    </source>
</evidence>
<dbReference type="InterPro" id="IPR002898">
    <property type="entry name" value="MotA_ExbB_proton_chnl"/>
</dbReference>
<reference evidence="10" key="1">
    <citation type="submission" date="2016-10" db="EMBL/GenBank/DDBJ databases">
        <authorList>
            <person name="Varghese N."/>
            <person name="Submissions S."/>
        </authorList>
    </citation>
    <scope>NUCLEOTIDE SEQUENCE [LARGE SCALE GENOMIC DNA]</scope>
    <source>
        <strain evidence="10">DSM 7165</strain>
    </source>
</reference>
<keyword evidence="4 7" id="KW-1133">Transmembrane helix</keyword>
<dbReference type="OrthoDB" id="4045at2"/>
<comment type="similarity">
    <text evidence="6">Belongs to the exbB/tolQ family.</text>
</comment>